<sequence precursor="true">MTKRQLKSLVAAAMIGLPLAAMPAGVALAQSAALTPAETTQNAVLVADSLRVEGRNLLIAAGNVEVFHDGQRLRASKVTYDRKEDKLTIEGPITLDDGKDVQILAGSAQLDSKFENGMMLGARMIIDQRVQLAANQLSRVGGRYSQLYKVAATSCRVCETGRPPLWQIRAQKTTHDTAERQLYFDNAQLRVLDVPILWLPRLRLPDPTLDRASGFLIPSLKQSSQLGLGIRIPYFIRMGDHRDLTLTPYVSPQTRTLELRYRQAFRNGRITVEGAVSDDSLEAANRGYLFGEGQFDLARDFKLDLQVQAVTDNAYLLDYDYSTRDRLASEVAISRVRRDEYMRGALTTYQTLREDEDNSQLPTIVTNGYWEKRYQPLRFGGELTTSAAVGTLFRYSDEDILGRDVRRANIAANWRRDWILAYGLRMEYALGVAVDGFSVAQDSSSSDTMTQVTPSTQVTLRWPLMKQNANGVRHLLEPMAMVGWVGGSNDGIPNEESTRSELDDGNLLSLSRFTGEDRRERGAQAALGLRWTRQSDRLWSSLTLGQIYRDEAQTEFSQTSGLSGRYSDLLVAGHLKLDSGFAFSARTLLDNGLEVDKAEARADWSNAYSAVSASYVWLGKDPVEDRTQTISEWAIDGRYRFAQHWTGSTEWRYDVAGDSLAEAKLGLNYRNECVNAQLSLSRRFTTSTNVDASTSVDFTVNLTGFTTGKTDNSYTRSCRN</sequence>
<dbReference type="HAMAP" id="MF_01411">
    <property type="entry name" value="LPS_assembly_LptD"/>
    <property type="match status" value="1"/>
</dbReference>
<comment type="subunit">
    <text evidence="1">Component of the lipopolysaccharide transport and assembly complex.</text>
</comment>
<dbReference type="Pfam" id="PF19838">
    <property type="entry name" value="LptD_2"/>
    <property type="match status" value="1"/>
</dbReference>
<proteinExistence type="inferred from homology"/>
<dbReference type="OrthoDB" id="9760225at2"/>
<dbReference type="InterPro" id="IPR045659">
    <property type="entry name" value="LptD_2"/>
</dbReference>
<evidence type="ECO:0000256" key="1">
    <source>
        <dbReference type="HAMAP-Rule" id="MF_01411"/>
    </source>
</evidence>
<dbReference type="RefSeq" id="WP_082626131.1">
    <property type="nucleotide sequence ID" value="NZ_CYSB01000025.1"/>
</dbReference>
<dbReference type="GO" id="GO:0009279">
    <property type="term" value="C:cell outer membrane"/>
    <property type="evidence" value="ECO:0007669"/>
    <property type="project" value="UniProtKB-SubCell"/>
</dbReference>
<accession>A0A0P1GA84</accession>
<dbReference type="GO" id="GO:0043165">
    <property type="term" value="P:Gram-negative-bacterium-type cell outer membrane assembly"/>
    <property type="evidence" value="ECO:0007669"/>
    <property type="project" value="UniProtKB-UniRule"/>
</dbReference>
<dbReference type="Proteomes" id="UP000051086">
    <property type="component" value="Unassembled WGS sequence"/>
</dbReference>
<dbReference type="InterPro" id="IPR020889">
    <property type="entry name" value="LipoPS_assembly_LptD"/>
</dbReference>
<reference evidence="5 7" key="1">
    <citation type="submission" date="2015-09" db="EMBL/GenBank/DDBJ databases">
        <authorList>
            <consortium name="Swine Surveillance"/>
        </authorList>
    </citation>
    <scope>NUCLEOTIDE SEQUENCE [LARGE SCALE GENOMIC DNA]</scope>
    <source>
        <strain evidence="5 7">5120</strain>
    </source>
</reference>
<gene>
    <name evidence="1 5" type="primary">lptD</name>
    <name evidence="4" type="ORF">TL5118_01456</name>
    <name evidence="5" type="ORF">TL5120_00438</name>
</gene>
<dbReference type="GO" id="GO:0015920">
    <property type="term" value="P:lipopolysaccharide transport"/>
    <property type="evidence" value="ECO:0007669"/>
    <property type="project" value="InterPro"/>
</dbReference>
<keyword evidence="1" id="KW-0472">Membrane</keyword>
<keyword evidence="6" id="KW-1185">Reference proteome</keyword>
<reference evidence="4 6" key="2">
    <citation type="submission" date="2015-09" db="EMBL/GenBank/DDBJ databases">
        <authorList>
            <person name="Rodrigo-Torres L."/>
            <person name="Arahal D.R."/>
        </authorList>
    </citation>
    <scope>NUCLEOTIDE SEQUENCE [LARGE SCALE GENOMIC DNA]</scope>
    <source>
        <strain evidence="4 6">CECT 5118</strain>
    </source>
</reference>
<protein>
    <recommendedName>
        <fullName evidence="1">LPS-assembly protein LptD</fullName>
    </recommendedName>
</protein>
<dbReference type="EMBL" id="CYSC01000007">
    <property type="protein sequence ID" value="CUH70659.1"/>
    <property type="molecule type" value="Genomic_DNA"/>
</dbReference>
<name>A0A0P1GA84_9RHOB</name>
<dbReference type="AlphaFoldDB" id="A0A0P1GA84"/>
<evidence type="ECO:0000313" key="6">
    <source>
        <dbReference type="Proteomes" id="UP000051086"/>
    </source>
</evidence>
<evidence type="ECO:0000313" key="7">
    <source>
        <dbReference type="Proteomes" id="UP000051887"/>
    </source>
</evidence>
<keyword evidence="1" id="KW-0998">Cell outer membrane</keyword>
<dbReference type="PANTHER" id="PTHR30189">
    <property type="entry name" value="LPS-ASSEMBLY PROTEIN"/>
    <property type="match status" value="1"/>
</dbReference>
<feature type="chain" id="PRO_5008992968" description="LPS-assembly protein LptD" evidence="1">
    <location>
        <begin position="24"/>
        <end position="720"/>
    </location>
</feature>
<keyword evidence="1" id="KW-0732">Signal</keyword>
<dbReference type="GO" id="GO:1990351">
    <property type="term" value="C:transporter complex"/>
    <property type="evidence" value="ECO:0007669"/>
    <property type="project" value="TreeGrafter"/>
</dbReference>
<dbReference type="PANTHER" id="PTHR30189:SF1">
    <property type="entry name" value="LPS-ASSEMBLY PROTEIN LPTD"/>
    <property type="match status" value="1"/>
</dbReference>
<feature type="signal peptide" evidence="1">
    <location>
        <begin position="1"/>
        <end position="23"/>
    </location>
</feature>
<dbReference type="InterPro" id="IPR007543">
    <property type="entry name" value="LptD_C"/>
</dbReference>
<feature type="domain" description="LptD C-terminal" evidence="2">
    <location>
        <begin position="285"/>
        <end position="645"/>
    </location>
</feature>
<dbReference type="Proteomes" id="UP000051887">
    <property type="component" value="Unassembled WGS sequence"/>
</dbReference>
<dbReference type="EMBL" id="CYSB01000025">
    <property type="protein sequence ID" value="CUH65767.1"/>
    <property type="molecule type" value="Genomic_DNA"/>
</dbReference>
<comment type="subcellular location">
    <subcellularLocation>
        <location evidence="1">Cell outer membrane</location>
    </subcellularLocation>
</comment>
<feature type="domain" description="LPS-assembly protein LptD central" evidence="3">
    <location>
        <begin position="186"/>
        <end position="247"/>
    </location>
</feature>
<dbReference type="Pfam" id="PF04453">
    <property type="entry name" value="LptD"/>
    <property type="match status" value="1"/>
</dbReference>
<dbReference type="InterPro" id="IPR050218">
    <property type="entry name" value="LptD"/>
</dbReference>
<evidence type="ECO:0000313" key="5">
    <source>
        <dbReference type="EMBL" id="CUH70659.1"/>
    </source>
</evidence>
<comment type="similarity">
    <text evidence="1">Belongs to the LptD family.</text>
</comment>
<comment type="function">
    <text evidence="1">Involved in the assembly of lipopolysaccharide (LPS) at the surface of the outer membrane.</text>
</comment>
<organism evidence="5 7">
    <name type="scientific">Thalassovita autumnalis</name>
    <dbReference type="NCBI Taxonomy" id="2072972"/>
    <lineage>
        <taxon>Bacteria</taxon>
        <taxon>Pseudomonadati</taxon>
        <taxon>Pseudomonadota</taxon>
        <taxon>Alphaproteobacteria</taxon>
        <taxon>Rhodobacterales</taxon>
        <taxon>Roseobacteraceae</taxon>
        <taxon>Thalassovita</taxon>
    </lineage>
</organism>
<comment type="caution">
    <text evidence="1">Lacks conserved residue(s) required for the propagation of feature annotation.</text>
</comment>
<evidence type="ECO:0000313" key="4">
    <source>
        <dbReference type="EMBL" id="CUH65767.1"/>
    </source>
</evidence>
<evidence type="ECO:0000259" key="2">
    <source>
        <dbReference type="Pfam" id="PF04453"/>
    </source>
</evidence>
<evidence type="ECO:0000259" key="3">
    <source>
        <dbReference type="Pfam" id="PF19838"/>
    </source>
</evidence>